<dbReference type="KEGG" id="pcea:J3359_15480"/>
<name>A0A975CLL6_9FLAO</name>
<dbReference type="AlphaFoldDB" id="A0A975CLL6"/>
<organism evidence="2 3">
    <name type="scientific">Polaribacter cellanae</name>
    <dbReference type="NCBI Taxonomy" id="2818493"/>
    <lineage>
        <taxon>Bacteria</taxon>
        <taxon>Pseudomonadati</taxon>
        <taxon>Bacteroidota</taxon>
        <taxon>Flavobacteriia</taxon>
        <taxon>Flavobacteriales</taxon>
        <taxon>Flavobacteriaceae</taxon>
    </lineage>
</organism>
<evidence type="ECO:0000256" key="1">
    <source>
        <dbReference type="SAM" id="SignalP"/>
    </source>
</evidence>
<feature type="signal peptide" evidence="1">
    <location>
        <begin position="1"/>
        <end position="20"/>
    </location>
</feature>
<accession>A0A975CLL6</accession>
<gene>
    <name evidence="2" type="ORF">J3359_15480</name>
</gene>
<dbReference type="RefSeq" id="WP_208077891.1">
    <property type="nucleotide sequence ID" value="NZ_CP071869.1"/>
</dbReference>
<evidence type="ECO:0000313" key="3">
    <source>
        <dbReference type="Proteomes" id="UP000663920"/>
    </source>
</evidence>
<feature type="chain" id="PRO_5036732079" evidence="1">
    <location>
        <begin position="21"/>
        <end position="93"/>
    </location>
</feature>
<reference evidence="2 3" key="1">
    <citation type="submission" date="2021-03" db="EMBL/GenBank/DDBJ databases">
        <title>Complete genome of Polaribacter_sp.SM13.</title>
        <authorList>
            <person name="Jeong S.W."/>
            <person name="Bae J.W."/>
        </authorList>
    </citation>
    <scope>NUCLEOTIDE SEQUENCE [LARGE SCALE GENOMIC DNA]</scope>
    <source>
        <strain evidence="2 3">SM13</strain>
    </source>
</reference>
<keyword evidence="1" id="KW-0732">Signal</keyword>
<dbReference type="Proteomes" id="UP000663920">
    <property type="component" value="Chromosome"/>
</dbReference>
<evidence type="ECO:0000313" key="2">
    <source>
        <dbReference type="EMBL" id="QTE22191.1"/>
    </source>
</evidence>
<proteinExistence type="predicted"/>
<dbReference type="EMBL" id="CP071869">
    <property type="protein sequence ID" value="QTE22191.1"/>
    <property type="molecule type" value="Genomic_DNA"/>
</dbReference>
<keyword evidence="3" id="KW-1185">Reference proteome</keyword>
<sequence>MKKKLILIGLLIWNFNSVFGQNFCFTPPTSSNLSLKSNHQMKSSNNDSFCLKIYFHVIRKDDGTGGQTKESVKEAFNILNQDFTPPKHLFQLG</sequence>
<protein>
    <submittedName>
        <fullName evidence="2">Uncharacterized protein</fullName>
    </submittedName>
</protein>